<dbReference type="GO" id="GO:0005739">
    <property type="term" value="C:mitochondrion"/>
    <property type="evidence" value="ECO:0007669"/>
    <property type="project" value="UniProtKB-SubCell"/>
</dbReference>
<comment type="similarity">
    <text evidence="2">Belongs to the universal ribosomal protein uS3 family.</text>
</comment>
<dbReference type="Pfam" id="PF14955">
    <property type="entry name" value="MRP-S24"/>
    <property type="match status" value="1"/>
</dbReference>
<evidence type="ECO:0000313" key="8">
    <source>
        <dbReference type="Proteomes" id="UP000085678"/>
    </source>
</evidence>
<protein>
    <submittedName>
        <fullName evidence="9">28S ribosomal protein S24, mitochondrial</fullName>
    </submittedName>
</protein>
<feature type="signal peptide" evidence="7">
    <location>
        <begin position="1"/>
        <end position="26"/>
    </location>
</feature>
<dbReference type="STRING" id="7574.A0A1S3KH84"/>
<dbReference type="GeneID" id="106181962"/>
<evidence type="ECO:0000256" key="6">
    <source>
        <dbReference type="ARBA" id="ARBA00023274"/>
    </source>
</evidence>
<keyword evidence="8" id="KW-1185">Reference proteome</keyword>
<dbReference type="InParanoid" id="A0A1S3KH84"/>
<dbReference type="OMA" id="NTIRIAM"/>
<proteinExistence type="inferred from homology"/>
<dbReference type="OrthoDB" id="5950413at2759"/>
<dbReference type="Proteomes" id="UP000085678">
    <property type="component" value="Unplaced"/>
</dbReference>
<evidence type="ECO:0000256" key="2">
    <source>
        <dbReference type="ARBA" id="ARBA00010761"/>
    </source>
</evidence>
<comment type="subcellular location">
    <subcellularLocation>
        <location evidence="1">Mitochondrion</location>
    </subcellularLocation>
</comment>
<dbReference type="InterPro" id="IPR026146">
    <property type="entry name" value="Ribosomal_uS3m"/>
</dbReference>
<evidence type="ECO:0000256" key="3">
    <source>
        <dbReference type="ARBA" id="ARBA00022946"/>
    </source>
</evidence>
<evidence type="ECO:0000256" key="7">
    <source>
        <dbReference type="SAM" id="SignalP"/>
    </source>
</evidence>
<feature type="chain" id="PRO_5010386988" evidence="7">
    <location>
        <begin position="27"/>
        <end position="172"/>
    </location>
</feature>
<dbReference type="GO" id="GO:1990904">
    <property type="term" value="C:ribonucleoprotein complex"/>
    <property type="evidence" value="ECO:0007669"/>
    <property type="project" value="UniProtKB-KW"/>
</dbReference>
<evidence type="ECO:0000313" key="9">
    <source>
        <dbReference type="RefSeq" id="XP_013421990.1"/>
    </source>
</evidence>
<sequence>MRTAAERRAMLTNSVLLAVLQRTCNTCPVRGIKTSAVYLKNRRAAIPKRSAAGNHGILYEKATAPHHLGVRKGWLTWNTSNLYGESRSSETALEDAYIRKLLSELMGVNDYIIKRKYNVITVSAAIPPRKGYNLLFFQIGFAEEFLTTVLQCPVKVDFIVRGTEDLPVLRYI</sequence>
<keyword evidence="5" id="KW-0496">Mitochondrion</keyword>
<accession>A0A1S3KH84</accession>
<dbReference type="AlphaFoldDB" id="A0A1S3KH84"/>
<evidence type="ECO:0000256" key="1">
    <source>
        <dbReference type="ARBA" id="ARBA00004173"/>
    </source>
</evidence>
<dbReference type="GO" id="GO:0006412">
    <property type="term" value="P:translation"/>
    <property type="evidence" value="ECO:0007669"/>
    <property type="project" value="TreeGrafter"/>
</dbReference>
<keyword evidence="6" id="KW-0687">Ribonucleoprotein</keyword>
<keyword evidence="7" id="KW-0732">Signal</keyword>
<name>A0A1S3KH84_LINAN</name>
<reference evidence="9" key="1">
    <citation type="submission" date="2025-08" db="UniProtKB">
        <authorList>
            <consortium name="RefSeq"/>
        </authorList>
    </citation>
    <scope>IDENTIFICATION</scope>
    <source>
        <tissue evidence="9">Gonads</tissue>
    </source>
</reference>
<dbReference type="FunCoup" id="A0A1S3KH84">
    <property type="interactions" value="195"/>
</dbReference>
<keyword evidence="4 9" id="KW-0689">Ribosomal protein</keyword>
<dbReference type="PANTHER" id="PTHR21244:SF1">
    <property type="entry name" value="SMALL RIBOSOMAL SUBUNIT PROTEIN US3M"/>
    <property type="match status" value="1"/>
</dbReference>
<organism evidence="8 9">
    <name type="scientific">Lingula anatina</name>
    <name type="common">Brachiopod</name>
    <name type="synonym">Lingula unguis</name>
    <dbReference type="NCBI Taxonomy" id="7574"/>
    <lineage>
        <taxon>Eukaryota</taxon>
        <taxon>Metazoa</taxon>
        <taxon>Spiralia</taxon>
        <taxon>Lophotrochozoa</taxon>
        <taxon>Brachiopoda</taxon>
        <taxon>Linguliformea</taxon>
        <taxon>Lingulata</taxon>
        <taxon>Lingulida</taxon>
        <taxon>Linguloidea</taxon>
        <taxon>Lingulidae</taxon>
        <taxon>Lingula</taxon>
    </lineage>
</organism>
<keyword evidence="3" id="KW-0809">Transit peptide</keyword>
<evidence type="ECO:0000256" key="4">
    <source>
        <dbReference type="ARBA" id="ARBA00022980"/>
    </source>
</evidence>
<dbReference type="KEGG" id="lak:106181962"/>
<dbReference type="PANTHER" id="PTHR21244">
    <property type="entry name" value="MITOCHONDRIAL 28S RIBOSOMAL PROTEIN S24"/>
    <property type="match status" value="1"/>
</dbReference>
<dbReference type="GO" id="GO:0005840">
    <property type="term" value="C:ribosome"/>
    <property type="evidence" value="ECO:0007669"/>
    <property type="project" value="UniProtKB-KW"/>
</dbReference>
<gene>
    <name evidence="9" type="primary">LOC106181962</name>
</gene>
<evidence type="ECO:0000256" key="5">
    <source>
        <dbReference type="ARBA" id="ARBA00023128"/>
    </source>
</evidence>
<dbReference type="RefSeq" id="XP_013421990.1">
    <property type="nucleotide sequence ID" value="XM_013566536.1"/>
</dbReference>